<dbReference type="PANTHER" id="PTHR24161:SF85">
    <property type="entry name" value="PALMITOYLTRANSFERASE HIP14"/>
    <property type="match status" value="1"/>
</dbReference>
<evidence type="ECO:0000256" key="3">
    <source>
        <dbReference type="PROSITE-ProRule" id="PRU00023"/>
    </source>
</evidence>
<dbReference type="PROSITE" id="PS50088">
    <property type="entry name" value="ANK_REPEAT"/>
    <property type="match status" value="1"/>
</dbReference>
<keyword evidence="1" id="KW-0677">Repeat</keyword>
<dbReference type="PROSITE" id="PS50297">
    <property type="entry name" value="ANK_REP_REGION"/>
    <property type="match status" value="1"/>
</dbReference>
<sequence length="524" mass="59098">MERGHDASQKASEEAESYPDGYDTTYYYQQQQEGDGEGNFEQTGYDDYYSQQEGGQGSNDPYQYQYSYDASAGTYDADEGQDYYHYNTGEGYDASQQAYSTETPETWSYSPEEGQQMYWEQLTTEQTGGYYYDEQGNLMDGYGRDESPTNVFNQEAYWESGPDSSSSPYTEGPTSDPQDEEGPGSTESTHPTTESVATPELETSQEIKKKDKTARAASPSKRRKTKMERIEQRQAVLEKEEEERLKALEGGETSLTNTNAPATSKTKTVSKKKTRLVDRERAKIQLKLRIAKAIKRNRMPVQIRILPTTRKQLTPMEKYFGSKSVECVLSDIFWASMKGDFGRVKYLVEVEGDSPTDSKLDPWNLHQTPLHWAAKGGSVPVVNYLLSAGASPRCLDENGSLPLHLSCWAGHVDTSILLLRASDQKDLYVQDYDGAMSPLDWANVREHTKLLKAIEKDSLWLPKFVDELIRGIVRYKIKIFKDPPKKLAKVEDKETPVSADAKLDRVPTAESESLEKATPSSFTI</sequence>
<proteinExistence type="predicted"/>
<dbReference type="InterPro" id="IPR036770">
    <property type="entry name" value="Ankyrin_rpt-contain_sf"/>
</dbReference>
<gene>
    <name evidence="5" type="ORF">GN958_ATG02885</name>
</gene>
<dbReference type="InterPro" id="IPR002110">
    <property type="entry name" value="Ankyrin_rpt"/>
</dbReference>
<feature type="compositionally biased region" description="Polar residues" evidence="4">
    <location>
        <begin position="253"/>
        <end position="262"/>
    </location>
</feature>
<dbReference type="PANTHER" id="PTHR24161">
    <property type="entry name" value="ANK_REP_REGION DOMAIN-CONTAINING PROTEIN-RELATED"/>
    <property type="match status" value="1"/>
</dbReference>
<protein>
    <submittedName>
        <fullName evidence="5">Ankyrin repeats domain-containing protein</fullName>
    </submittedName>
</protein>
<feature type="repeat" description="ANK" evidence="3">
    <location>
        <begin position="365"/>
        <end position="397"/>
    </location>
</feature>
<feature type="compositionally biased region" description="Low complexity" evidence="4">
    <location>
        <begin position="20"/>
        <end position="33"/>
    </location>
</feature>
<comment type="caution">
    <text evidence="5">The sequence shown here is derived from an EMBL/GenBank/DDBJ whole genome shotgun (WGS) entry which is preliminary data.</text>
</comment>
<feature type="region of interest" description="Disordered" evidence="4">
    <location>
        <begin position="137"/>
        <end position="272"/>
    </location>
</feature>
<feature type="compositionally biased region" description="Polar residues" evidence="4">
    <location>
        <begin position="185"/>
        <end position="204"/>
    </location>
</feature>
<feature type="compositionally biased region" description="Basic and acidic residues" evidence="4">
    <location>
        <begin position="227"/>
        <end position="249"/>
    </location>
</feature>
<accession>A0A8S9V5X7</accession>
<evidence type="ECO:0000313" key="5">
    <source>
        <dbReference type="EMBL" id="KAF4147923.1"/>
    </source>
</evidence>
<evidence type="ECO:0000313" key="6">
    <source>
        <dbReference type="Proteomes" id="UP000704712"/>
    </source>
</evidence>
<evidence type="ECO:0000256" key="2">
    <source>
        <dbReference type="ARBA" id="ARBA00023043"/>
    </source>
</evidence>
<keyword evidence="2 3" id="KW-0040">ANK repeat</keyword>
<feature type="compositionally biased region" description="Basic and acidic residues" evidence="4">
    <location>
        <begin position="1"/>
        <end position="13"/>
    </location>
</feature>
<evidence type="ECO:0000256" key="4">
    <source>
        <dbReference type="SAM" id="MobiDB-lite"/>
    </source>
</evidence>
<dbReference type="SUPFAM" id="SSF48403">
    <property type="entry name" value="Ankyrin repeat"/>
    <property type="match status" value="1"/>
</dbReference>
<feature type="compositionally biased region" description="Polar residues" evidence="4">
    <location>
        <begin position="162"/>
        <end position="176"/>
    </location>
</feature>
<reference evidence="5" key="1">
    <citation type="submission" date="2020-03" db="EMBL/GenBank/DDBJ databases">
        <title>Hybrid Assembly of Korean Phytophthora infestans isolates.</title>
        <authorList>
            <person name="Prokchorchik M."/>
            <person name="Lee Y."/>
            <person name="Seo J."/>
            <person name="Cho J.-H."/>
            <person name="Park Y.-E."/>
            <person name="Jang D.-C."/>
            <person name="Im J.-S."/>
            <person name="Choi J.-G."/>
            <person name="Park H.-J."/>
            <person name="Lee G.-B."/>
            <person name="Lee Y.-G."/>
            <person name="Hong S.-Y."/>
            <person name="Cho K."/>
            <person name="Sohn K.H."/>
        </authorList>
    </citation>
    <scope>NUCLEOTIDE SEQUENCE</scope>
    <source>
        <strain evidence="5">KR_2_A2</strain>
    </source>
</reference>
<feature type="compositionally biased region" description="Polar residues" evidence="4">
    <location>
        <begin position="49"/>
        <end position="68"/>
    </location>
</feature>
<dbReference type="EMBL" id="JAACNO010000390">
    <property type="protein sequence ID" value="KAF4147923.1"/>
    <property type="molecule type" value="Genomic_DNA"/>
</dbReference>
<organism evidence="5 6">
    <name type="scientific">Phytophthora infestans</name>
    <name type="common">Potato late blight agent</name>
    <name type="synonym">Botrytis infestans</name>
    <dbReference type="NCBI Taxonomy" id="4787"/>
    <lineage>
        <taxon>Eukaryota</taxon>
        <taxon>Sar</taxon>
        <taxon>Stramenopiles</taxon>
        <taxon>Oomycota</taxon>
        <taxon>Peronosporomycetes</taxon>
        <taxon>Peronosporales</taxon>
        <taxon>Peronosporaceae</taxon>
        <taxon>Phytophthora</taxon>
    </lineage>
</organism>
<dbReference type="AlphaFoldDB" id="A0A8S9V5X7"/>
<dbReference type="Pfam" id="PF12796">
    <property type="entry name" value="Ank_2"/>
    <property type="match status" value="1"/>
</dbReference>
<dbReference type="Proteomes" id="UP000704712">
    <property type="component" value="Unassembled WGS sequence"/>
</dbReference>
<evidence type="ECO:0000256" key="1">
    <source>
        <dbReference type="ARBA" id="ARBA00022737"/>
    </source>
</evidence>
<feature type="region of interest" description="Disordered" evidence="4">
    <location>
        <begin position="490"/>
        <end position="524"/>
    </location>
</feature>
<name>A0A8S9V5X7_PHYIN</name>
<feature type="compositionally biased region" description="Basic and acidic residues" evidence="4">
    <location>
        <begin position="490"/>
        <end position="507"/>
    </location>
</feature>
<dbReference type="Gene3D" id="1.25.40.20">
    <property type="entry name" value="Ankyrin repeat-containing domain"/>
    <property type="match status" value="1"/>
</dbReference>
<dbReference type="SMART" id="SM00248">
    <property type="entry name" value="ANK"/>
    <property type="match status" value="2"/>
</dbReference>
<feature type="region of interest" description="Disordered" evidence="4">
    <location>
        <begin position="1"/>
        <end position="89"/>
    </location>
</feature>